<organism evidence="1 2">
    <name type="scientific">Necator americanus</name>
    <name type="common">Human hookworm</name>
    <dbReference type="NCBI Taxonomy" id="51031"/>
    <lineage>
        <taxon>Eukaryota</taxon>
        <taxon>Metazoa</taxon>
        <taxon>Ecdysozoa</taxon>
        <taxon>Nematoda</taxon>
        <taxon>Chromadorea</taxon>
        <taxon>Rhabditida</taxon>
        <taxon>Rhabditina</taxon>
        <taxon>Rhabditomorpha</taxon>
        <taxon>Strongyloidea</taxon>
        <taxon>Ancylostomatidae</taxon>
        <taxon>Bunostominae</taxon>
        <taxon>Necator</taxon>
    </lineage>
</organism>
<protein>
    <submittedName>
        <fullName evidence="1">Uncharacterized protein</fullName>
    </submittedName>
</protein>
<reference evidence="2" key="1">
    <citation type="journal article" date="2014" name="Nat. Genet.">
        <title>Genome of the human hookworm Necator americanus.</title>
        <authorList>
            <person name="Tang Y.T."/>
            <person name="Gao X."/>
            <person name="Rosa B.A."/>
            <person name="Abubucker S."/>
            <person name="Hallsworth-Pepin K."/>
            <person name="Martin J."/>
            <person name="Tyagi R."/>
            <person name="Heizer E."/>
            <person name="Zhang X."/>
            <person name="Bhonagiri-Palsikar V."/>
            <person name="Minx P."/>
            <person name="Warren W.C."/>
            <person name="Wang Q."/>
            <person name="Zhan B."/>
            <person name="Hotez P.J."/>
            <person name="Sternberg P.W."/>
            <person name="Dougall A."/>
            <person name="Gaze S.T."/>
            <person name="Mulvenna J."/>
            <person name="Sotillo J."/>
            <person name="Ranganathan S."/>
            <person name="Rabelo E.M."/>
            <person name="Wilson R.K."/>
            <person name="Felgner P.L."/>
            <person name="Bethony J."/>
            <person name="Hawdon J.M."/>
            <person name="Gasser R.B."/>
            <person name="Loukas A."/>
            <person name="Mitreva M."/>
        </authorList>
    </citation>
    <scope>NUCLEOTIDE SEQUENCE [LARGE SCALE GENOMIC DNA]</scope>
</reference>
<dbReference type="KEGG" id="nai:NECAME_07158"/>
<dbReference type="AlphaFoldDB" id="W2TRX2"/>
<proteinExistence type="predicted"/>
<dbReference type="Proteomes" id="UP000053676">
    <property type="component" value="Unassembled WGS sequence"/>
</dbReference>
<evidence type="ECO:0000313" key="2">
    <source>
        <dbReference type="Proteomes" id="UP000053676"/>
    </source>
</evidence>
<keyword evidence="2" id="KW-1185">Reference proteome</keyword>
<accession>W2TRX2</accession>
<evidence type="ECO:0000313" key="1">
    <source>
        <dbReference type="EMBL" id="ETN83866.1"/>
    </source>
</evidence>
<sequence length="60" mass="6864">MAPSSEIRMTTPNCLEKQHGVKMPLPTDTAIAKESMERRKKSTMEQLLSEEHCFNLQTTQ</sequence>
<name>W2TRX2_NECAM</name>
<dbReference type="EMBL" id="KI658067">
    <property type="protein sequence ID" value="ETN83866.1"/>
    <property type="molecule type" value="Genomic_DNA"/>
</dbReference>
<gene>
    <name evidence="1" type="ORF">NECAME_07158</name>
</gene>